<feature type="non-terminal residue" evidence="1">
    <location>
        <position position="1"/>
    </location>
</feature>
<name>A0AAD3HIJ4_9CHLO</name>
<dbReference type="SUPFAM" id="SSF69322">
    <property type="entry name" value="Tricorn protease domain 2"/>
    <property type="match status" value="1"/>
</dbReference>
<reference evidence="1 2" key="1">
    <citation type="journal article" date="2021" name="Sci. Rep.">
        <title>Genome sequencing of the multicellular alga Astrephomene provides insights into convergent evolution of germ-soma differentiation.</title>
        <authorList>
            <person name="Yamashita S."/>
            <person name="Yamamoto K."/>
            <person name="Matsuzaki R."/>
            <person name="Suzuki S."/>
            <person name="Yamaguchi H."/>
            <person name="Hirooka S."/>
            <person name="Minakuchi Y."/>
            <person name="Miyagishima S."/>
            <person name="Kawachi M."/>
            <person name="Toyoda A."/>
            <person name="Nozaki H."/>
        </authorList>
    </citation>
    <scope>NUCLEOTIDE SEQUENCE [LARGE SCALE GENOMIC DNA]</scope>
    <source>
        <strain evidence="1 2">NIES-4017</strain>
    </source>
</reference>
<dbReference type="EMBL" id="BMAR01000002">
    <property type="protein sequence ID" value="GFR41958.1"/>
    <property type="molecule type" value="Genomic_DNA"/>
</dbReference>
<proteinExistence type="predicted"/>
<dbReference type="InterPro" id="IPR052993">
    <property type="entry name" value="CFA-57"/>
</dbReference>
<organism evidence="1 2">
    <name type="scientific">Astrephomene gubernaculifera</name>
    <dbReference type="NCBI Taxonomy" id="47775"/>
    <lineage>
        <taxon>Eukaryota</taxon>
        <taxon>Viridiplantae</taxon>
        <taxon>Chlorophyta</taxon>
        <taxon>core chlorophytes</taxon>
        <taxon>Chlorophyceae</taxon>
        <taxon>CS clade</taxon>
        <taxon>Chlamydomonadales</taxon>
        <taxon>Astrephomenaceae</taxon>
        <taxon>Astrephomene</taxon>
    </lineage>
</organism>
<comment type="caution">
    <text evidence="1">The sequence shown here is derived from an EMBL/GenBank/DDBJ whole genome shotgun (WGS) entry which is preliminary data.</text>
</comment>
<dbReference type="PANTHER" id="PTHR32215">
    <property type="entry name" value="CILIA- AND FLAGELLA-ASSOCIATED PROTEIN 57"/>
    <property type="match status" value="1"/>
</dbReference>
<sequence>MSGQNDGPKGSGHYGAIVMPTFAFGLDVGCKNCLWHLDGEKMLWSVGAQVAMYSSPSHEMRFVPLADRGARAVVLAVAANYKYFAVVERLPGLDHEQVSVYSFGGEKRVKVLPHDPALTGSESPRVECLQFSANSKFLLTQYGSPDWTLVVWRWYSGKVLASLRLDLPPPLLSALFSPVDDMLLAVLGPTQVAQYRLDLDHDTLKLTAAPPACDAPCLSAMCWLAGNMLAVVGTGGEVQVFQEATSRLATRVEPLAPGAAA</sequence>
<gene>
    <name evidence="1" type="ORF">Agub_g2755</name>
</gene>
<dbReference type="Proteomes" id="UP001054857">
    <property type="component" value="Unassembled WGS sequence"/>
</dbReference>
<keyword evidence="2" id="KW-1185">Reference proteome</keyword>
<dbReference type="InterPro" id="IPR015943">
    <property type="entry name" value="WD40/YVTN_repeat-like_dom_sf"/>
</dbReference>
<evidence type="ECO:0000313" key="2">
    <source>
        <dbReference type="Proteomes" id="UP001054857"/>
    </source>
</evidence>
<evidence type="ECO:0000313" key="1">
    <source>
        <dbReference type="EMBL" id="GFR41958.1"/>
    </source>
</evidence>
<dbReference type="PANTHER" id="PTHR32215:SF0">
    <property type="entry name" value="CILIA- AND FLAGELLA-ASSOCIATED PROTEIN 57"/>
    <property type="match status" value="1"/>
</dbReference>
<accession>A0AAD3HIJ4</accession>
<dbReference type="Gene3D" id="2.130.10.10">
    <property type="entry name" value="YVTN repeat-like/Quinoprotein amine dehydrogenase"/>
    <property type="match status" value="1"/>
</dbReference>
<protein>
    <submittedName>
        <fullName evidence="1">Uncharacterized protein</fullName>
    </submittedName>
</protein>
<dbReference type="AlphaFoldDB" id="A0AAD3HIJ4"/>